<keyword evidence="7" id="KW-0539">Nucleus</keyword>
<sequence>MATTAPREGGDSFVVFICPEVMCDAMFDSAQELAAHVEKEAHGSCPIDPLRGVVKNSTPDICAICSEDKELSDLSTVSRELYHQQHSPEFRLRIGNFALLVMLRRRGAFSCTNSFCGKAFVAPTILSQHLESGIYGCGALEDLVVRIALHRRQRAMAMAQKRQQQQQQQQQQFQDTTALASSSGSSGSNSKGAKPLESLLNDNSTCLTRGTSPTATIGREVARAAALPQTTSSSGVEVSTVALGQRSGRRASTSVFCTMDGCDRQFGSAWSLAVHLLSDEKHGRGAASGDQAVEAIDVRRRWERQPMTRAAGKERKKDIAALSRSSSSSNALLERRSLSSELLPILDSEKSPRENTLFDTGDEEEREEAPRRTRTMSLSFVCPVEGCNLRYATKLGLDYHLRYEAHKNRHLDQLRQAADDERRLAEGVRSHQGGGRVWLEQQSRWPQSGDDGQSMHGLETQQSSRKEDAAIVSSVAHDVEDEATELGLVDETTASVVDSEATESVAGSDTTESVALGEPADTAADSDATESVTMGEPVDAAADSDATESVTMSEPADTASDSGATESVAEATESVADSGATESIVGGGGTPSSMDGRLIKPANRSKVVAPRNTDTATASSSDDESTKRSSHHTATDQSSSDVITALGVEPRAVRSSAVRRAEELSSIGTSESEERRVTRSRRRDMQLLIRRDSIDGLFHCPIDHCSQHFLSSSSLTRHLRADMHDEAPAVTEPIVGLGISEVPPLDTEDTEAPQELETVSIISSNRDCVVVKIPGVGRRTIFRRRGTSLIRSATSSQPGGSYQSRQAITYWFDCPFERCGRSFRTPGGLVYHLSASKRQVPAHSLPGKDENVLQTSTTSNLPQEATQEEEVDAEIQEEATQEEEEARGVESEDVDIEELTEEEVTENEAPQDEEMQEEEEQNGELPEEDAQEEEVQEDTIREEGLDEGVTTRPLVMQIALRRQGWYTIRLENGQICLAGRYKLDHNGKPALQPHTTLDLAPGEYFECPFEGCPRQYHTMRGLKIHLRVENPKTPHIELRPESKPENHTNVVDDGSADTAAMASQDDGAPAMAPPVTTQNWLLTNINAITPPSSRCCDMEAISSALYVSAGLSVLERKLREHDQRADLQHPEPTEIALSGMEHGSEEDRPQISETNAPTIAVVEESRQEGEGATAAGPPLQVDLEPRVSQGRFLYVDLSTRAIRRRKEPLALFEDASRLDGIELVALRDVKTLIRLGQQVYAKCIIEELGDFSLSAEGPFIDCVLKPGLASDMWTPGRSIRRTREEEVGELKAVLGPGMIETHLRRTTTELVSMMNTDHSTFQRTVRILRDQLEEMGEVICEFQGLRFDAVVSIQCPECSLGVMSRVELLSHHWRYHEIKNVIGKYVLYRLKKPGTPLRCPAQGCGREYASRMSMANHLRRGRHYLDGVTPLVSLNKPETCSLCPSDLPPEEREQLHDGHAATCFVVLARGVAVILKRKNGLFTCPSPTCQQTFTSQSLYQNHIMDDKSPCQAMRELEQQEAADLEDGNDQEDEEDGHLDADVEGWIQHDQDGGEEQVVVQQNMGDNDGGKENEGSRGGEAEQGSTGNNNLEAEAASMMMDDANNTAGETDLTVQLSELEIQEIRALFPSEEPALDLAPAALDVPTAVVAEEPPATIDPALTMVSEPQMSPDLSQTVAMLLQALGVTVAATNDVGVGENGREKGAEAGDVYTSNNLPLNGKAPKKVRKSKKRTSEPVSELDRRDSGLGEGGNSTGGIVGSSNSSSKSKNGTLPEAALSSPLVPKQRLGKRGRPRAGERWPSFCPDCWLVQASSQLFRVHQTQYHELQNSVENEEGQIFIIYRRHKNGSLHCPIQGCDQEYAALDSMKWHMLAGTHGQGLDHCATFQQKKQELLLRDPNHKAWTLLHDNLSERKLQDHYHAEPRMTLSNGTTIVLKRDKHNQILCPGNSCGRVYSSRSSLRTHLLKRSFGCRALEQLEAIHAAGDTAMPGTGVTTITCQQDVRQRKNTETWDRPENQLSSLQDGGTNEEDGEDADENGEEGGGRRKRRRREAAKTPTMAATSNHLPATEGQAYAQALAKALVVTPTPTQQQQPQTPKAPLTAKEALEQKRRAKFEPFRTRLRSSSTIPATETTATTSSSLVEKKTNRSTDYVYFEDGQDTDATVDSKDPLYEASDNEKDEDEMTKERKDDWTFDFVSTSSLSSPPSLSPSPPVSPLKVRSVPRLPLVEEVYNMGGDEEDYFNRRRSQPQEKSGLQSESLSQHQETSEEEDEPLLRKKSTRAGEGRSDGCPTENLKGRAPLPPLPLPLSPTTLPPLSPPPPLPLSPPTLPLPPPPPPLPLSPPTLPPPSSPPPLLPPLLPPTPPLPPLPPPQLPPTLPLPPPLPAKVTRSKKAAKITGEANVPKEKKIKGKVTLRNGKETLGSVDVLLNDVERYVQMGKSVTVLCCIEDLGRFSLTTEGVSMDCELASAEENGSLDTEDRPVVQAVLGKELLEKWLGRSSKDMALLLQNDFLTFQKEEVDEHDEGLLVRKKHASVSFVEEEEEEKEEEEEEAEEAEEAEEKEEEEQEDIVCGWQAYSSDEGYQGFRFTPRPGPAPPAEVASPQLWQQPAGKVHRRLWLCFVARSIFSKDEATNSTSKRCYKARRQLHQVGFRPQFLPGDFCVDGWSRASGFVGTFSQICRV</sequence>
<feature type="compositionally biased region" description="Basic residues" evidence="9">
    <location>
        <begin position="1721"/>
        <end position="1730"/>
    </location>
</feature>
<feature type="region of interest" description="Disordered" evidence="9">
    <location>
        <begin position="1562"/>
        <end position="1587"/>
    </location>
</feature>
<feature type="domain" description="C2H2-type" evidence="10">
    <location>
        <begin position="812"/>
        <end position="841"/>
    </location>
</feature>
<name>A0A9P6U143_9FUNG</name>
<proteinExistence type="predicted"/>
<dbReference type="EMBL" id="JAAAJB010000433">
    <property type="protein sequence ID" value="KAG0255959.1"/>
    <property type="molecule type" value="Genomic_DNA"/>
</dbReference>
<feature type="compositionally biased region" description="Low complexity" evidence="9">
    <location>
        <begin position="158"/>
        <end position="174"/>
    </location>
</feature>
<evidence type="ECO:0000256" key="8">
    <source>
        <dbReference type="PROSITE-ProRule" id="PRU00042"/>
    </source>
</evidence>
<dbReference type="SMART" id="SM00355">
    <property type="entry name" value="ZnF_C2H2"/>
    <property type="match status" value="13"/>
</dbReference>
<feature type="region of interest" description="Disordered" evidence="9">
    <location>
        <begin position="158"/>
        <end position="195"/>
    </location>
</feature>
<dbReference type="Proteomes" id="UP000807716">
    <property type="component" value="Unassembled WGS sequence"/>
</dbReference>
<dbReference type="GO" id="GO:0008270">
    <property type="term" value="F:zinc ion binding"/>
    <property type="evidence" value="ECO:0007669"/>
    <property type="project" value="UniProtKB-KW"/>
</dbReference>
<feature type="domain" description="C2H2-type" evidence="10">
    <location>
        <begin position="698"/>
        <end position="729"/>
    </location>
</feature>
<feature type="compositionally biased region" description="Acidic residues" evidence="9">
    <location>
        <begin position="2024"/>
        <end position="2037"/>
    </location>
</feature>
<organism evidence="11 12">
    <name type="scientific">Actinomortierella ambigua</name>
    <dbReference type="NCBI Taxonomy" id="1343610"/>
    <lineage>
        <taxon>Eukaryota</taxon>
        <taxon>Fungi</taxon>
        <taxon>Fungi incertae sedis</taxon>
        <taxon>Mucoromycota</taxon>
        <taxon>Mortierellomycotina</taxon>
        <taxon>Mortierellomycetes</taxon>
        <taxon>Mortierellales</taxon>
        <taxon>Mortierellaceae</taxon>
        <taxon>Actinomortierella</taxon>
    </lineage>
</organism>
<evidence type="ECO:0000256" key="3">
    <source>
        <dbReference type="ARBA" id="ARBA00022771"/>
    </source>
</evidence>
<keyword evidence="5" id="KW-0805">Transcription regulation</keyword>
<gene>
    <name evidence="11" type="ORF">DFQ27_005991</name>
</gene>
<protein>
    <recommendedName>
        <fullName evidence="10">C2H2-type domain-containing protein</fullName>
    </recommendedName>
</protein>
<evidence type="ECO:0000256" key="2">
    <source>
        <dbReference type="ARBA" id="ARBA00022723"/>
    </source>
</evidence>
<evidence type="ECO:0000256" key="6">
    <source>
        <dbReference type="ARBA" id="ARBA00023163"/>
    </source>
</evidence>
<feature type="compositionally biased region" description="Gly residues" evidence="9">
    <location>
        <begin position="1746"/>
        <end position="1757"/>
    </location>
</feature>
<feature type="compositionally biased region" description="Low complexity" evidence="9">
    <location>
        <begin position="181"/>
        <end position="192"/>
    </location>
</feature>
<feature type="domain" description="C2H2-type" evidence="10">
    <location>
        <begin position="1005"/>
        <end position="1034"/>
    </location>
</feature>
<feature type="compositionally biased region" description="Acidic residues" evidence="9">
    <location>
        <begin position="2535"/>
        <end position="2565"/>
    </location>
</feature>
<dbReference type="GO" id="GO:0005634">
    <property type="term" value="C:nucleus"/>
    <property type="evidence" value="ECO:0007669"/>
    <property type="project" value="UniProtKB-SubCell"/>
</dbReference>
<feature type="region of interest" description="Disordered" evidence="9">
    <location>
        <begin position="444"/>
        <end position="643"/>
    </location>
</feature>
<feature type="compositionally biased region" description="Polar residues" evidence="9">
    <location>
        <begin position="2247"/>
        <end position="2261"/>
    </location>
</feature>
<reference evidence="11" key="1">
    <citation type="journal article" date="2020" name="Fungal Divers.">
        <title>Resolving the Mortierellaceae phylogeny through synthesis of multi-gene phylogenetics and phylogenomics.</title>
        <authorList>
            <person name="Vandepol N."/>
            <person name="Liber J."/>
            <person name="Desiro A."/>
            <person name="Na H."/>
            <person name="Kennedy M."/>
            <person name="Barry K."/>
            <person name="Grigoriev I.V."/>
            <person name="Miller A.N."/>
            <person name="O'Donnell K."/>
            <person name="Stajich J.E."/>
            <person name="Bonito G."/>
        </authorList>
    </citation>
    <scope>NUCLEOTIDE SEQUENCE</scope>
    <source>
        <strain evidence="11">BC1065</strain>
    </source>
</reference>
<feature type="region of interest" description="Disordered" evidence="9">
    <location>
        <begin position="2117"/>
        <end position="2397"/>
    </location>
</feature>
<keyword evidence="4" id="KW-0862">Zinc</keyword>
<evidence type="ECO:0000256" key="1">
    <source>
        <dbReference type="ARBA" id="ARBA00004123"/>
    </source>
</evidence>
<keyword evidence="2" id="KW-0479">Metal-binding</keyword>
<dbReference type="InterPro" id="IPR051061">
    <property type="entry name" value="Zinc_finger_trans_reg"/>
</dbReference>
<feature type="non-terminal residue" evidence="11">
    <location>
        <position position="2678"/>
    </location>
</feature>
<feature type="region of interest" description="Disordered" evidence="9">
    <location>
        <begin position="344"/>
        <end position="373"/>
    </location>
</feature>
<feature type="compositionally biased region" description="Basic and acidic residues" evidence="9">
    <location>
        <begin position="2000"/>
        <end position="2013"/>
    </location>
</feature>
<dbReference type="PROSITE" id="PS00028">
    <property type="entry name" value="ZINC_FINGER_C2H2_1"/>
    <property type="match status" value="4"/>
</dbReference>
<evidence type="ECO:0000256" key="4">
    <source>
        <dbReference type="ARBA" id="ARBA00022833"/>
    </source>
</evidence>
<dbReference type="GO" id="GO:0006357">
    <property type="term" value="P:regulation of transcription by RNA polymerase II"/>
    <property type="evidence" value="ECO:0007669"/>
    <property type="project" value="TreeGrafter"/>
</dbReference>
<feature type="region of interest" description="Disordered" evidence="9">
    <location>
        <begin position="304"/>
        <end position="323"/>
    </location>
</feature>
<accession>A0A9P6U143</accession>
<feature type="compositionally biased region" description="Polar residues" evidence="9">
    <location>
        <begin position="852"/>
        <end position="865"/>
    </location>
</feature>
<dbReference type="OrthoDB" id="10684475at2759"/>
<evidence type="ECO:0000259" key="10">
    <source>
        <dbReference type="PROSITE" id="PS50157"/>
    </source>
</evidence>
<feature type="region of interest" description="Disordered" evidence="9">
    <location>
        <begin position="838"/>
        <end position="948"/>
    </location>
</feature>
<dbReference type="PRINTS" id="PR01217">
    <property type="entry name" value="PRICHEXTENSN"/>
</dbReference>
<comment type="subcellular location">
    <subcellularLocation>
        <location evidence="1">Nucleus</location>
    </subcellularLocation>
</comment>
<feature type="region of interest" description="Disordered" evidence="9">
    <location>
        <begin position="1694"/>
        <end position="1795"/>
    </location>
</feature>
<evidence type="ECO:0000313" key="12">
    <source>
        <dbReference type="Proteomes" id="UP000807716"/>
    </source>
</evidence>
<dbReference type="InterPro" id="IPR013087">
    <property type="entry name" value="Znf_C2H2_type"/>
</dbReference>
<feature type="compositionally biased region" description="Basic and acidic residues" evidence="9">
    <location>
        <begin position="1567"/>
        <end position="1579"/>
    </location>
</feature>
<feature type="compositionally biased region" description="Low complexity" evidence="9">
    <location>
        <begin position="2121"/>
        <end position="2137"/>
    </location>
</feature>
<evidence type="ECO:0000313" key="11">
    <source>
        <dbReference type="EMBL" id="KAG0255959.1"/>
    </source>
</evidence>
<dbReference type="PANTHER" id="PTHR46179:SF13">
    <property type="entry name" value="C2H2-TYPE DOMAIN-CONTAINING PROTEIN"/>
    <property type="match status" value="1"/>
</dbReference>
<evidence type="ECO:0000256" key="9">
    <source>
        <dbReference type="SAM" id="MobiDB-lite"/>
    </source>
</evidence>
<feature type="compositionally biased region" description="Low complexity" evidence="9">
    <location>
        <begin position="1758"/>
        <end position="1769"/>
    </location>
</feature>
<feature type="domain" description="C2H2-type" evidence="10">
    <location>
        <begin position="109"/>
        <end position="135"/>
    </location>
</feature>
<feature type="compositionally biased region" description="Basic and acidic residues" evidence="9">
    <location>
        <begin position="304"/>
        <end position="319"/>
    </location>
</feature>
<keyword evidence="6" id="KW-0804">Transcription</keyword>
<evidence type="ECO:0000256" key="7">
    <source>
        <dbReference type="ARBA" id="ARBA00023242"/>
    </source>
</evidence>
<evidence type="ECO:0000256" key="5">
    <source>
        <dbReference type="ARBA" id="ARBA00023015"/>
    </source>
</evidence>
<feature type="compositionally biased region" description="Acidic residues" evidence="9">
    <location>
        <begin position="866"/>
        <end position="937"/>
    </location>
</feature>
<feature type="compositionally biased region" description="Pro residues" evidence="9">
    <location>
        <begin position="2297"/>
        <end position="2381"/>
    </location>
</feature>
<dbReference type="PANTHER" id="PTHR46179">
    <property type="entry name" value="ZINC FINGER PROTEIN"/>
    <property type="match status" value="1"/>
</dbReference>
<keyword evidence="3 8" id="KW-0863">Zinc-finger</keyword>
<feature type="compositionally biased region" description="Polar residues" evidence="9">
    <location>
        <begin position="1990"/>
        <end position="1999"/>
    </location>
</feature>
<keyword evidence="12" id="KW-1185">Reference proteome</keyword>
<dbReference type="PROSITE" id="PS50157">
    <property type="entry name" value="ZINC_FINGER_C2H2_2"/>
    <property type="match status" value="4"/>
</dbReference>
<feature type="region of interest" description="Disordered" evidence="9">
    <location>
        <begin position="1987"/>
        <end position="2065"/>
    </location>
</feature>
<feature type="region of interest" description="Disordered" evidence="9">
    <location>
        <begin position="2534"/>
        <end position="2565"/>
    </location>
</feature>
<comment type="caution">
    <text evidence="11">The sequence shown here is derived from an EMBL/GenBank/DDBJ whole genome shotgun (WGS) entry which is preliminary data.</text>
</comment>
<feature type="compositionally biased region" description="Low complexity" evidence="9">
    <location>
        <begin position="2194"/>
        <end position="2203"/>
    </location>
</feature>